<dbReference type="InterPro" id="IPR036634">
    <property type="entry name" value="PRD_sf"/>
</dbReference>
<dbReference type="PROSITE" id="PS51099">
    <property type="entry name" value="PTS_EIIB_TYPE_2"/>
    <property type="match status" value="1"/>
</dbReference>
<accession>A0AAU8IJN5</accession>
<protein>
    <submittedName>
        <fullName evidence="8">BglG family transcription antiterminator</fullName>
    </submittedName>
</protein>
<dbReference type="Pfam" id="PF00874">
    <property type="entry name" value="PRD"/>
    <property type="match status" value="1"/>
</dbReference>
<dbReference type="Gene3D" id="3.40.50.2300">
    <property type="match status" value="1"/>
</dbReference>
<dbReference type="EMBL" id="CP159510">
    <property type="protein sequence ID" value="XCJ18229.1"/>
    <property type="molecule type" value="Genomic_DNA"/>
</dbReference>
<dbReference type="SUPFAM" id="SSF52794">
    <property type="entry name" value="PTS system IIB component-like"/>
    <property type="match status" value="1"/>
</dbReference>
<dbReference type="InterPro" id="IPR036388">
    <property type="entry name" value="WH-like_DNA-bd_sf"/>
</dbReference>
<dbReference type="InterPro" id="IPR016152">
    <property type="entry name" value="PTrfase/Anion_transptr"/>
</dbReference>
<feature type="domain" description="PTS EIIB type-2" evidence="6">
    <location>
        <begin position="405"/>
        <end position="494"/>
    </location>
</feature>
<dbReference type="GO" id="GO:0006355">
    <property type="term" value="P:regulation of DNA-templated transcription"/>
    <property type="evidence" value="ECO:0007669"/>
    <property type="project" value="InterPro"/>
</dbReference>
<name>A0AAU8IJN5_9BACL</name>
<dbReference type="InterPro" id="IPR002178">
    <property type="entry name" value="PTS_EIIA_type-2_dom"/>
</dbReference>
<dbReference type="InterPro" id="IPR050661">
    <property type="entry name" value="BglG_antiterminators"/>
</dbReference>
<feature type="domain" description="PRD" evidence="7">
    <location>
        <begin position="297"/>
        <end position="402"/>
    </location>
</feature>
<dbReference type="AlphaFoldDB" id="A0AAU8IJN5"/>
<dbReference type="InterPro" id="IPR011608">
    <property type="entry name" value="PRD"/>
</dbReference>
<dbReference type="Gene3D" id="3.40.930.10">
    <property type="entry name" value="Mannitol-specific EII, Chain A"/>
    <property type="match status" value="1"/>
</dbReference>
<dbReference type="InterPro" id="IPR013196">
    <property type="entry name" value="HTH_11"/>
</dbReference>
<dbReference type="InterPro" id="IPR036095">
    <property type="entry name" value="PTS_EIIB-like_sf"/>
</dbReference>
<evidence type="ECO:0000313" key="8">
    <source>
        <dbReference type="EMBL" id="XCJ18229.1"/>
    </source>
</evidence>
<keyword evidence="4" id="KW-0804">Transcription</keyword>
<dbReference type="InterPro" id="IPR003501">
    <property type="entry name" value="PTS_EIIB_2/3"/>
</dbReference>
<dbReference type="SUPFAM" id="SSF55804">
    <property type="entry name" value="Phoshotransferase/anion transport protein"/>
    <property type="match status" value="1"/>
</dbReference>
<evidence type="ECO:0000256" key="1">
    <source>
        <dbReference type="ARBA" id="ARBA00022679"/>
    </source>
</evidence>
<sequence length="694" mass="78533">MTSREKTIIELLIKTGGRHTPMSMANYLQVSVRTIDRELKKIEKMVSRFGLKLERMGNDSVEIKGPDQAVFKLAQALSEVEPLDLSVKERRLLLLLQLMQAREPVKTSALALDLNISVTTLMSYLDQLTDWLKDFDVAIVRKRGVGVTLSGYERSKRRALGNFFLLYFNEELIRSIFSLDHFDAASDRRILHYFKSRYLHDIDQVIRDHMSSMPAELADSDYVGFMIQVCITVQRFQDGFSLTAEEDKGGAASHLFIDTLCDVLATRLGVTLPAAERNYLDDILKGSRLQHADSVYYDQAITGREIKELIQHVSKAMQVDLTGDFSLFQGLMAHLEPSLFRIRKNIPSANPLTRQVKHQFPGLFKVTADCLKRVFSKIDFPDDEVAYVVLHFGSALEQRKQTVRLRALVVCPTGIGASKMLAMRLRKEIQELSSVTVSSISDMEKMDLNHFDLILSTVLLPKQKIPCITVNPLLSRENIDDIRALASELISRRKAVPRAFTGRASKEIRRYRGKPERSLGQFLNEMDKARTGVKDILDSFTVVPVTDAGSMEQVIRIMSDQAARLALTDHPDSVSGKLLKREKAAGLAIPDTRMALFHCRDRSIRHIAFLIGHTDHPFRLRGMDDSRVDVTEFLILLAPEPLDVILQEVISMISSSLVEDEEGILVFSSANAKMIRAKLEDIFYRFLKNKFSKG</sequence>
<dbReference type="SUPFAM" id="SSF63520">
    <property type="entry name" value="PTS-regulatory domain, PRD"/>
    <property type="match status" value="1"/>
</dbReference>
<dbReference type="PANTHER" id="PTHR30185">
    <property type="entry name" value="CRYPTIC BETA-GLUCOSIDE BGL OPERON ANTITERMINATOR"/>
    <property type="match status" value="1"/>
</dbReference>
<dbReference type="Pfam" id="PF02302">
    <property type="entry name" value="PTS_IIB"/>
    <property type="match status" value="1"/>
</dbReference>
<evidence type="ECO:0000256" key="4">
    <source>
        <dbReference type="ARBA" id="ARBA00023163"/>
    </source>
</evidence>
<dbReference type="CDD" id="cd05568">
    <property type="entry name" value="PTS_IIB_bgl_like"/>
    <property type="match status" value="1"/>
</dbReference>
<organism evidence="8">
    <name type="scientific">Sporolactobacillus sp. Y61</name>
    <dbReference type="NCBI Taxonomy" id="3160863"/>
    <lineage>
        <taxon>Bacteria</taxon>
        <taxon>Bacillati</taxon>
        <taxon>Bacillota</taxon>
        <taxon>Bacilli</taxon>
        <taxon>Bacillales</taxon>
        <taxon>Sporolactobacillaceae</taxon>
        <taxon>Sporolactobacillus</taxon>
    </lineage>
</organism>
<reference evidence="8" key="1">
    <citation type="submission" date="2024-06" db="EMBL/GenBank/DDBJ databases">
        <authorList>
            <person name="Fan A."/>
            <person name="Zhang F.Y."/>
            <person name="Zhang L."/>
        </authorList>
    </citation>
    <scope>NUCLEOTIDE SEQUENCE</scope>
    <source>
        <strain evidence="8">Y61</strain>
    </source>
</reference>
<evidence type="ECO:0000259" key="7">
    <source>
        <dbReference type="PROSITE" id="PS51372"/>
    </source>
</evidence>
<dbReference type="GO" id="GO:0008982">
    <property type="term" value="F:protein-N(PI)-phosphohistidine-sugar phosphotransferase activity"/>
    <property type="evidence" value="ECO:0007669"/>
    <property type="project" value="InterPro"/>
</dbReference>
<keyword evidence="2" id="KW-0677">Repeat</keyword>
<dbReference type="Pfam" id="PF00359">
    <property type="entry name" value="PTS_EIIA_2"/>
    <property type="match status" value="1"/>
</dbReference>
<feature type="domain" description="PTS EIIA type-2" evidence="5">
    <location>
        <begin position="535"/>
        <end position="682"/>
    </location>
</feature>
<keyword evidence="3" id="KW-0805">Transcription regulation</keyword>
<dbReference type="InterPro" id="IPR013011">
    <property type="entry name" value="PTS_EIIB_2"/>
</dbReference>
<dbReference type="GO" id="GO:0009401">
    <property type="term" value="P:phosphoenolpyruvate-dependent sugar phosphotransferase system"/>
    <property type="evidence" value="ECO:0007669"/>
    <property type="project" value="InterPro"/>
</dbReference>
<dbReference type="PANTHER" id="PTHR30185:SF18">
    <property type="entry name" value="TRANSCRIPTIONAL REGULATOR MTLR"/>
    <property type="match status" value="1"/>
</dbReference>
<dbReference type="Gene3D" id="1.10.1790.10">
    <property type="entry name" value="PRD domain"/>
    <property type="match status" value="1"/>
</dbReference>
<dbReference type="PROSITE" id="PS51372">
    <property type="entry name" value="PRD_2"/>
    <property type="match status" value="1"/>
</dbReference>
<gene>
    <name evidence="8" type="ORF">ABNN70_07265</name>
</gene>
<dbReference type="RefSeq" id="WP_353949295.1">
    <property type="nucleotide sequence ID" value="NZ_CP159510.1"/>
</dbReference>
<evidence type="ECO:0000259" key="5">
    <source>
        <dbReference type="PROSITE" id="PS51094"/>
    </source>
</evidence>
<keyword evidence="1" id="KW-0808">Transferase</keyword>
<evidence type="ECO:0000256" key="2">
    <source>
        <dbReference type="ARBA" id="ARBA00022737"/>
    </source>
</evidence>
<dbReference type="Gene3D" id="1.10.10.10">
    <property type="entry name" value="Winged helix-like DNA-binding domain superfamily/Winged helix DNA-binding domain"/>
    <property type="match status" value="1"/>
</dbReference>
<evidence type="ECO:0000256" key="3">
    <source>
        <dbReference type="ARBA" id="ARBA00023015"/>
    </source>
</evidence>
<dbReference type="Pfam" id="PF08279">
    <property type="entry name" value="HTH_11"/>
    <property type="match status" value="1"/>
</dbReference>
<proteinExistence type="predicted"/>
<evidence type="ECO:0000259" key="6">
    <source>
        <dbReference type="PROSITE" id="PS51099"/>
    </source>
</evidence>
<dbReference type="PROSITE" id="PS51094">
    <property type="entry name" value="PTS_EIIA_TYPE_2"/>
    <property type="match status" value="1"/>
</dbReference>